<evidence type="ECO:0000259" key="2">
    <source>
        <dbReference type="PROSITE" id="PS50943"/>
    </source>
</evidence>
<dbReference type="Proteomes" id="UP000460221">
    <property type="component" value="Unassembled WGS sequence"/>
</dbReference>
<dbReference type="SUPFAM" id="SSF47413">
    <property type="entry name" value="lambda repressor-like DNA-binding domains"/>
    <property type="match status" value="1"/>
</dbReference>
<evidence type="ECO:0000256" key="1">
    <source>
        <dbReference type="SAM" id="MobiDB-lite"/>
    </source>
</evidence>
<comment type="caution">
    <text evidence="3">The sequence shown here is derived from an EMBL/GenBank/DDBJ whole genome shotgun (WGS) entry which is preliminary data.</text>
</comment>
<organism evidence="3 4">
    <name type="scientific">Nakamurella alba</name>
    <dbReference type="NCBI Taxonomy" id="2665158"/>
    <lineage>
        <taxon>Bacteria</taxon>
        <taxon>Bacillati</taxon>
        <taxon>Actinomycetota</taxon>
        <taxon>Actinomycetes</taxon>
        <taxon>Nakamurellales</taxon>
        <taxon>Nakamurellaceae</taxon>
        <taxon>Nakamurella</taxon>
    </lineage>
</organism>
<evidence type="ECO:0000313" key="3">
    <source>
        <dbReference type="EMBL" id="MTD13986.1"/>
    </source>
</evidence>
<feature type="region of interest" description="Disordered" evidence="1">
    <location>
        <begin position="261"/>
        <end position="311"/>
    </location>
</feature>
<dbReference type="RefSeq" id="WP_154767709.1">
    <property type="nucleotide sequence ID" value="NZ_WLYK01000001.1"/>
</dbReference>
<dbReference type="Gene3D" id="1.10.260.40">
    <property type="entry name" value="lambda repressor-like DNA-binding domains"/>
    <property type="match status" value="1"/>
</dbReference>
<feature type="domain" description="HTH cro/C1-type" evidence="2">
    <location>
        <begin position="25"/>
        <end position="80"/>
    </location>
</feature>
<dbReference type="InterPro" id="IPR001387">
    <property type="entry name" value="Cro/C1-type_HTH"/>
</dbReference>
<dbReference type="EMBL" id="WLYK01000001">
    <property type="protein sequence ID" value="MTD13986.1"/>
    <property type="molecule type" value="Genomic_DNA"/>
</dbReference>
<dbReference type="GO" id="GO:0003677">
    <property type="term" value="F:DNA binding"/>
    <property type="evidence" value="ECO:0007669"/>
    <property type="project" value="InterPro"/>
</dbReference>
<accession>A0A7K1FIT7</accession>
<dbReference type="InterPro" id="IPR010982">
    <property type="entry name" value="Lambda_DNA-bd_dom_sf"/>
</dbReference>
<reference evidence="3 4" key="1">
    <citation type="submission" date="2019-11" db="EMBL/GenBank/DDBJ databases">
        <authorList>
            <person name="Jiang L.-Q."/>
        </authorList>
    </citation>
    <scope>NUCLEOTIDE SEQUENCE [LARGE SCALE GENOMIC DNA]</scope>
    <source>
        <strain evidence="3 4">YIM 132087</strain>
    </source>
</reference>
<dbReference type="Pfam" id="PF01381">
    <property type="entry name" value="HTH_3"/>
    <property type="match status" value="1"/>
</dbReference>
<dbReference type="AlphaFoldDB" id="A0A7K1FIT7"/>
<sequence>MTSPADPPNEDPVRREQAAGGSLTLAALRQERDLSQSALSVRSGIAIRTVRNLERGGSSRPRLATVQRVFDVLRPDASAREDIVRELGLDRRSHWFEPRRLFRISAAIDEAAARVEPILRKYRTVYYRRHVTVRHRRVVSETFRTVIVATEPHVDTIAGVIDTESVEAACRLQVRPFEGCSDLSAEPVRGESLVLVRLCLPRPLREGEAHEYAIVYSDPLAVDGDAGSRFVGLHTPVPAAVLQVGFDGTDPPAWVRNATREVPSAHPALDRPVGLDPAGEATRTLTEPDPGWHGLAWGWSRPAPTGHSSSW</sequence>
<dbReference type="SMART" id="SM00530">
    <property type="entry name" value="HTH_XRE"/>
    <property type="match status" value="1"/>
</dbReference>
<protein>
    <submittedName>
        <fullName evidence="3">Helix-turn-helix domain-containing protein</fullName>
    </submittedName>
</protein>
<gene>
    <name evidence="3" type="ORF">GIS00_08520</name>
</gene>
<evidence type="ECO:0000313" key="4">
    <source>
        <dbReference type="Proteomes" id="UP000460221"/>
    </source>
</evidence>
<dbReference type="CDD" id="cd00093">
    <property type="entry name" value="HTH_XRE"/>
    <property type="match status" value="1"/>
</dbReference>
<keyword evidence="4" id="KW-1185">Reference proteome</keyword>
<proteinExistence type="predicted"/>
<name>A0A7K1FIT7_9ACTN</name>
<dbReference type="PROSITE" id="PS50943">
    <property type="entry name" value="HTH_CROC1"/>
    <property type="match status" value="1"/>
</dbReference>